<feature type="transmembrane region" description="Helical" evidence="1">
    <location>
        <begin position="106"/>
        <end position="128"/>
    </location>
</feature>
<evidence type="ECO:0000313" key="3">
    <source>
        <dbReference type="Proteomes" id="UP000023555"/>
    </source>
</evidence>
<feature type="transmembrane region" description="Helical" evidence="1">
    <location>
        <begin position="9"/>
        <end position="30"/>
    </location>
</feature>
<feature type="transmembrane region" description="Helical" evidence="1">
    <location>
        <begin position="149"/>
        <end position="171"/>
    </location>
</feature>
<sequence length="172" mass="19607">MFMSRTVSIFYHASIIAVSFVCGVIFFHIFGGSKAEPFILFIEPRLADGDRHSIFHLVLPVAISIGLVLILATHSVLKILVRVTVAMRATFFGFSSVFLLQKLEAFWLYTIWWFPFQLIYCILLLVLCNLLVPAWSKRKIGKQVSGRTILLNFIAFFIIIVAEFIVVSYVLK</sequence>
<proteinExistence type="predicted"/>
<name>W7S533_LYSSH</name>
<keyword evidence="1" id="KW-0812">Transmembrane</keyword>
<keyword evidence="1" id="KW-0472">Membrane</keyword>
<comment type="caution">
    <text evidence="2">The sequence shown here is derived from an EMBL/GenBank/DDBJ whole genome shotgun (WGS) entry which is preliminary data.</text>
</comment>
<feature type="transmembrane region" description="Helical" evidence="1">
    <location>
        <begin position="79"/>
        <end position="100"/>
    </location>
</feature>
<gene>
    <name evidence="2" type="ORF">P799_04180</name>
</gene>
<dbReference type="HOGENOM" id="CLU_1553408_0_0_9"/>
<organism evidence="2 3">
    <name type="scientific">Lysinibacillus sphaericus CBAM5</name>
    <dbReference type="NCBI Taxonomy" id="1400869"/>
    <lineage>
        <taxon>Bacteria</taxon>
        <taxon>Bacillati</taxon>
        <taxon>Bacillota</taxon>
        <taxon>Bacilli</taxon>
        <taxon>Bacillales</taxon>
        <taxon>Bacillaceae</taxon>
        <taxon>Lysinibacillus</taxon>
    </lineage>
</organism>
<reference evidence="2 3" key="1">
    <citation type="journal article" date="2015" name="Stand. Genomic Sci.">
        <title>Genome sequence and description of the mosquitocidal and heavy metal tolerant strain Lysinibacillus sphaericus CBAM5.</title>
        <authorList>
            <person name="Pena-Montenegro T.D."/>
            <person name="Lozano L."/>
            <person name="Dussan J."/>
        </authorList>
    </citation>
    <scope>NUCLEOTIDE SEQUENCE [LARGE SCALE GENOMIC DNA]</scope>
    <source>
        <strain evidence="2">CBAM5</strain>
    </source>
</reference>
<evidence type="ECO:0000256" key="1">
    <source>
        <dbReference type="SAM" id="Phobius"/>
    </source>
</evidence>
<dbReference type="Proteomes" id="UP000023555">
    <property type="component" value="Unassembled WGS sequence"/>
</dbReference>
<accession>W7S533</accession>
<protein>
    <submittedName>
        <fullName evidence="2">Uncharacterized protein</fullName>
    </submittedName>
</protein>
<dbReference type="AlphaFoldDB" id="W7S533"/>
<evidence type="ECO:0000313" key="2">
    <source>
        <dbReference type="EMBL" id="EWH34765.1"/>
    </source>
</evidence>
<dbReference type="EMBL" id="AYKQ01000007">
    <property type="protein sequence ID" value="EWH34765.1"/>
    <property type="molecule type" value="Genomic_DNA"/>
</dbReference>
<feature type="transmembrane region" description="Helical" evidence="1">
    <location>
        <begin position="54"/>
        <end position="72"/>
    </location>
</feature>
<keyword evidence="1" id="KW-1133">Transmembrane helix</keyword>